<name>A0A8H6P9D9_9EURO</name>
<proteinExistence type="predicted"/>
<dbReference type="EMBL" id="JACBAD010002023">
    <property type="protein sequence ID" value="KAF7122310.1"/>
    <property type="molecule type" value="Genomic_DNA"/>
</dbReference>
<protein>
    <submittedName>
        <fullName evidence="2">Uncharacterized protein</fullName>
    </submittedName>
</protein>
<feature type="compositionally biased region" description="Basic and acidic residues" evidence="1">
    <location>
        <begin position="1353"/>
        <end position="1366"/>
    </location>
</feature>
<reference evidence="2" key="1">
    <citation type="submission" date="2020-06" db="EMBL/GenBank/DDBJ databases">
        <title>Draft genome sequences of strains closely related to Aspergillus parafelis and Aspergillus hiratsukae.</title>
        <authorList>
            <person name="Dos Santos R.A.C."/>
            <person name="Rivero-Menendez O."/>
            <person name="Steenwyk J.L."/>
            <person name="Mead M.E."/>
            <person name="Goldman G.H."/>
            <person name="Alastruey-Izquierdo A."/>
            <person name="Rokas A."/>
        </authorList>
    </citation>
    <scope>NUCLEOTIDE SEQUENCE</scope>
    <source>
        <strain evidence="2">CNM-CM5793</strain>
    </source>
</reference>
<evidence type="ECO:0000256" key="1">
    <source>
        <dbReference type="SAM" id="MobiDB-lite"/>
    </source>
</evidence>
<evidence type="ECO:0000313" key="2">
    <source>
        <dbReference type="EMBL" id="KAF7122310.1"/>
    </source>
</evidence>
<accession>A0A8H6P9D9</accession>
<dbReference type="OrthoDB" id="5376140at2759"/>
<evidence type="ECO:0000313" key="3">
    <source>
        <dbReference type="Proteomes" id="UP000630445"/>
    </source>
</evidence>
<gene>
    <name evidence="2" type="ORF">CNMCM5793_000267</name>
</gene>
<feature type="region of interest" description="Disordered" evidence="1">
    <location>
        <begin position="1341"/>
        <end position="1366"/>
    </location>
</feature>
<organism evidence="2 3">
    <name type="scientific">Aspergillus hiratsukae</name>
    <dbReference type="NCBI Taxonomy" id="1194566"/>
    <lineage>
        <taxon>Eukaryota</taxon>
        <taxon>Fungi</taxon>
        <taxon>Dikarya</taxon>
        <taxon>Ascomycota</taxon>
        <taxon>Pezizomycotina</taxon>
        <taxon>Eurotiomycetes</taxon>
        <taxon>Eurotiomycetidae</taxon>
        <taxon>Eurotiales</taxon>
        <taxon>Aspergillaceae</taxon>
        <taxon>Aspergillus</taxon>
        <taxon>Aspergillus subgen. Fumigati</taxon>
    </lineage>
</organism>
<keyword evidence="3" id="KW-1185">Reference proteome</keyword>
<dbReference type="Proteomes" id="UP000630445">
    <property type="component" value="Unassembled WGS sequence"/>
</dbReference>
<sequence>MEQSEGKETQECTLLHQPNVSVKETEDTMNVVPRTIGLGVSRDYDLDREVPDALREIYQNWKEAIIREHRMPLQDFIPYIVKTNDRNEILIVVERKDIARPLDEDQPEPKVFGCIRFVISQGKAEFINFGSSFDDQCLNLGHTTKTEDNRLRGLQVAALVLCRENHHLRISANGCHWNFGFNAQASLYCRATPSKAKRETNVEGKPLKLCADIHEDVAVTIGHKGKPLSLEDFQAWLRDTIDLHEAPGRIRTPSGDVLLDQYYQGHLYLRGIRVLQPVFEPEQTFHFGYDLARGTVGRDRQPLVNVEEIMACIHSIWESAIEQADGVVLPKYLEIFRSTPPPAEARGTHHLITESTARKMWQSLIHDSAGAGVFYCLDSRRNDDHPIIQSELKKEPRTLPDALWKIFRKYGLVRYPKEELYKILQTSETVGLPETVFAYSVAHTLRALLRLDPRTENTNIVFVRCVSDVVDMAYRAERDTLYIHEKWLWPHTTCQGAEQLAIPEPDVFVWQHTVEDLYHRLLAIILNQSEGRRAGQNTRHLLRLAHQKLHYMPRNIQVTVEDEGSLTVSFYTGHSLLYVEQYGACVHYLIVIHRPDCEVRTNILTYDSTNDTCACPRKAVSLASRTARFSGLNGVTWTPTVVRMQGRDNIAKDGSSASTLKAMDGELIGIASGAVSLLPSTTSSHAVTDDDCDVLLSSHCFQSDNAQSVANLASEQSVADAAPVPPKIEGTQERATVSRNVSPQPPADIGHSVAVEGNTCAASNGTLVVESDQRPKDTIPCNLSDSGALIAGPKETLAKTREANDRVETDGIAKDLLRGANAQHSSTFSTCPHPAAAMDNLEACEVQENGQQPCEVGHDSSNHSSTNARSLQPCENYPEFSKGTFAKIQLKSANAQCDKTVRYIIYIHDIVRPFPETALSPKLMVTKYSFIADHLNFGTESPIEKEKELVLHFGVLDKMGDENDSEFICVNDIVSADTEQDRWTVSHDCQKPGPNSGFYARYAIQRDTQPLSLFMTALKPTLTKHSGNYRAPNFSPLPVAVVIDFSPEDLRMSSGFKEAGYRIGAAIGYDTQCYQPWKNLHPEASMNLGSPTSIITDLESGNLRLPKLGGSSESRIGIISSWKEPQVLPFTKSPELDASNLLEDYGTIFRWCCLAAQSSSLDLDFIVLTILQPNASQEFSMLLADTVAVLLEQGYSVTVRSIVLDYGEENEQCHVLLLFAAPCGTIPQWIDETLSDIQLTSLNGSPALDNNVESTTTAETQCSANSRSVTDAALSEDKAVHDQATGRHSSLPIPDIAYQADLTRDDCQPRTKSCTTHDPIPQLTRNIATIVTRVIGELSKGCQRPGECSANSRPEDDSENAKRLRL</sequence>
<comment type="caution">
    <text evidence="2">The sequence shown here is derived from an EMBL/GenBank/DDBJ whole genome shotgun (WGS) entry which is preliminary data.</text>
</comment>